<accession>A0ABU5E7L9</accession>
<proteinExistence type="predicted"/>
<evidence type="ECO:0000313" key="1">
    <source>
        <dbReference type="EMBL" id="MDY0882301.1"/>
    </source>
</evidence>
<dbReference type="EMBL" id="JAXCLW010000001">
    <property type="protein sequence ID" value="MDY0882301.1"/>
    <property type="molecule type" value="Genomic_DNA"/>
</dbReference>
<dbReference type="Pfam" id="PF03864">
    <property type="entry name" value="Phage_cap_E"/>
    <property type="match status" value="1"/>
</dbReference>
<sequence length="351" mass="38445">MAWEIPNIFTGNAFSAISLTTMINNVPYAPNFLGSQNIFAADGVRTTDVGILSRNGALEIVATSERGSPPPQSGHPKRDVRKATAAHIALEGTVYADEVQGAFADGMVSGQPELETAQGLLEDRLNGPFGLRARIELTHEYHRLGGIQGIVVDKDGSTLYNWYQFFDIAPMADGATNFGALTADKGTFEMQCNKWVREMLRELEGLPVTTMVPVVLCGDNYYDQVYSNKEVKAARATSDTGRDSDVFKEIKAFSHFYYGGITWANYRGTKDGKVGIGTDEARLFPMGVTGLFQMLFAPPDIMGMTNMKGLPVHAFMPPERQTSRQAVVEAQSNPLTICLRPRALRRLTMTG</sequence>
<gene>
    <name evidence="1" type="ORF">SMD27_05575</name>
</gene>
<dbReference type="RefSeq" id="WP_320507326.1">
    <property type="nucleotide sequence ID" value="NZ_JAXCLW010000001.1"/>
</dbReference>
<organism evidence="1 2">
    <name type="scientific">Dongia soli</name>
    <dbReference type="NCBI Taxonomy" id="600628"/>
    <lineage>
        <taxon>Bacteria</taxon>
        <taxon>Pseudomonadati</taxon>
        <taxon>Pseudomonadota</taxon>
        <taxon>Alphaproteobacteria</taxon>
        <taxon>Rhodospirillales</taxon>
        <taxon>Dongiaceae</taxon>
        <taxon>Dongia</taxon>
    </lineage>
</organism>
<keyword evidence="2" id="KW-1185">Reference proteome</keyword>
<evidence type="ECO:0000313" key="2">
    <source>
        <dbReference type="Proteomes" id="UP001279642"/>
    </source>
</evidence>
<dbReference type="InterPro" id="IPR005564">
    <property type="entry name" value="Major_capsid_GpE"/>
</dbReference>
<dbReference type="Proteomes" id="UP001279642">
    <property type="component" value="Unassembled WGS sequence"/>
</dbReference>
<reference evidence="1 2" key="1">
    <citation type="journal article" date="2016" name="Antonie Van Leeuwenhoek">
        <title>Dongia soli sp. nov., isolated from soil from Dokdo, Korea.</title>
        <authorList>
            <person name="Kim D.U."/>
            <person name="Lee H."/>
            <person name="Kim H."/>
            <person name="Kim S.G."/>
            <person name="Ka J.O."/>
        </authorList>
    </citation>
    <scope>NUCLEOTIDE SEQUENCE [LARGE SCALE GENOMIC DNA]</scope>
    <source>
        <strain evidence="1 2">D78</strain>
    </source>
</reference>
<protein>
    <submittedName>
        <fullName evidence="1">Major capsid protein</fullName>
    </submittedName>
</protein>
<comment type="caution">
    <text evidence="1">The sequence shown here is derived from an EMBL/GenBank/DDBJ whole genome shotgun (WGS) entry which is preliminary data.</text>
</comment>
<name>A0ABU5E7L9_9PROT</name>